<reference evidence="2" key="1">
    <citation type="submission" date="2023-10" db="EMBL/GenBank/DDBJ databases">
        <authorList>
            <person name="Chen Y."/>
            <person name="Shah S."/>
            <person name="Dougan E. K."/>
            <person name="Thang M."/>
            <person name="Chan C."/>
        </authorList>
    </citation>
    <scope>NUCLEOTIDE SEQUENCE [LARGE SCALE GENOMIC DNA]</scope>
</reference>
<protein>
    <submittedName>
        <fullName evidence="2">Uncharacterized protein</fullName>
    </submittedName>
</protein>
<evidence type="ECO:0000313" key="3">
    <source>
        <dbReference type="Proteomes" id="UP001189429"/>
    </source>
</evidence>
<feature type="compositionally biased region" description="Basic residues" evidence="1">
    <location>
        <begin position="96"/>
        <end position="111"/>
    </location>
</feature>
<dbReference type="Proteomes" id="UP001189429">
    <property type="component" value="Unassembled WGS sequence"/>
</dbReference>
<gene>
    <name evidence="2" type="ORF">PCOR1329_LOCUS22704</name>
</gene>
<keyword evidence="3" id="KW-1185">Reference proteome</keyword>
<comment type="caution">
    <text evidence="2">The sequence shown here is derived from an EMBL/GenBank/DDBJ whole genome shotgun (WGS) entry which is preliminary data.</text>
</comment>
<name>A0ABN9RQ59_9DINO</name>
<evidence type="ECO:0000313" key="2">
    <source>
        <dbReference type="EMBL" id="CAK0821361.1"/>
    </source>
</evidence>
<proteinExistence type="predicted"/>
<feature type="non-terminal residue" evidence="2">
    <location>
        <position position="1"/>
    </location>
</feature>
<evidence type="ECO:0000256" key="1">
    <source>
        <dbReference type="SAM" id="MobiDB-lite"/>
    </source>
</evidence>
<dbReference type="EMBL" id="CAUYUJ010007614">
    <property type="protein sequence ID" value="CAK0821361.1"/>
    <property type="molecule type" value="Genomic_DNA"/>
</dbReference>
<organism evidence="2 3">
    <name type="scientific">Prorocentrum cordatum</name>
    <dbReference type="NCBI Taxonomy" id="2364126"/>
    <lineage>
        <taxon>Eukaryota</taxon>
        <taxon>Sar</taxon>
        <taxon>Alveolata</taxon>
        <taxon>Dinophyceae</taxon>
        <taxon>Prorocentrales</taxon>
        <taxon>Prorocentraceae</taxon>
        <taxon>Prorocentrum</taxon>
    </lineage>
</organism>
<sequence length="226" mass="24268">LRPAAPAGPSAPAAPRWPVRAGFRARLPLRAEARVPAGHRALLQRGGWPVRHRHSPVDGGRRAKAAAGAVAREGLATPGHRAVLHGQPQAAASTARVRRAPRRRRARHRGGQKSVAGRPDARERGARPRRRRRRGLAATIYVAICWASGEAAGRPEGSAGAARVGGWRRGCAEHGAVDDAQRVLHDRAGWIARPRPGDCVGCQPAEHLQLVQEHSLRPAGGIRRQR</sequence>
<accession>A0ABN9RQ59</accession>
<feature type="region of interest" description="Disordered" evidence="1">
    <location>
        <begin position="78"/>
        <end position="132"/>
    </location>
</feature>
<feature type="non-terminal residue" evidence="2">
    <location>
        <position position="226"/>
    </location>
</feature>